<evidence type="ECO:0008006" key="4">
    <source>
        <dbReference type="Google" id="ProtNLM"/>
    </source>
</evidence>
<dbReference type="AlphaFoldDB" id="A0A934W786"/>
<protein>
    <recommendedName>
        <fullName evidence="4">P-type conjugative transfer protein TrbJ</fullName>
    </recommendedName>
</protein>
<evidence type="ECO:0000313" key="2">
    <source>
        <dbReference type="EMBL" id="MBK4736075.1"/>
    </source>
</evidence>
<keyword evidence="1" id="KW-0732">Signal</keyword>
<evidence type="ECO:0000256" key="1">
    <source>
        <dbReference type="SAM" id="SignalP"/>
    </source>
</evidence>
<dbReference type="Proteomes" id="UP000622890">
    <property type="component" value="Unassembled WGS sequence"/>
</dbReference>
<dbReference type="EMBL" id="JAEPBG010000006">
    <property type="protein sequence ID" value="MBK4736075.1"/>
    <property type="molecule type" value="Genomic_DNA"/>
</dbReference>
<dbReference type="RefSeq" id="WP_200593152.1">
    <property type="nucleotide sequence ID" value="NZ_JAEPBG010000006.1"/>
</dbReference>
<reference evidence="2" key="1">
    <citation type="submission" date="2021-01" db="EMBL/GenBank/DDBJ databases">
        <title>Genome sequence of strain Noviherbaspirillum sp. DKR-6.</title>
        <authorList>
            <person name="Chaudhary D.K."/>
        </authorList>
    </citation>
    <scope>NUCLEOTIDE SEQUENCE</scope>
    <source>
        <strain evidence="2">DKR-6</strain>
    </source>
</reference>
<sequence length="246" mass="27319">MNMPARFKKMFSAAALAAALGLSLIPTTANAWIVFDPTNWIENAITATNQILTEWNTYEDLIQNTQQTMTMIQSLSTMQGLANAAGLSDELALYQQLAQTASELYGTVQSAQQLYTNLQSQYGASNFTWQNFLNNRNGVNSSRVSSMLGQFQNVQQEIQRVSARRQTLLQKAQDAGTNQSMMQITQVTSAQLDMISGQLQQVTSTLSDKAADDAAQKNDQIQADQFSQDMYRQRQQELLNSANALH</sequence>
<keyword evidence="3" id="KW-1185">Reference proteome</keyword>
<comment type="caution">
    <text evidence="2">The sequence shown here is derived from an EMBL/GenBank/DDBJ whole genome shotgun (WGS) entry which is preliminary data.</text>
</comment>
<feature type="chain" id="PRO_5037941441" description="P-type conjugative transfer protein TrbJ" evidence="1">
    <location>
        <begin position="32"/>
        <end position="246"/>
    </location>
</feature>
<proteinExistence type="predicted"/>
<evidence type="ECO:0000313" key="3">
    <source>
        <dbReference type="Proteomes" id="UP000622890"/>
    </source>
</evidence>
<accession>A0A934W786</accession>
<feature type="signal peptide" evidence="1">
    <location>
        <begin position="1"/>
        <end position="31"/>
    </location>
</feature>
<organism evidence="2 3">
    <name type="scientific">Noviherbaspirillum pedocola</name>
    <dbReference type="NCBI Taxonomy" id="2801341"/>
    <lineage>
        <taxon>Bacteria</taxon>
        <taxon>Pseudomonadati</taxon>
        <taxon>Pseudomonadota</taxon>
        <taxon>Betaproteobacteria</taxon>
        <taxon>Burkholderiales</taxon>
        <taxon>Oxalobacteraceae</taxon>
        <taxon>Noviherbaspirillum</taxon>
    </lineage>
</organism>
<name>A0A934W786_9BURK</name>
<gene>
    <name evidence="2" type="ORF">JJB74_15745</name>
</gene>